<feature type="transmembrane region" description="Helical" evidence="1">
    <location>
        <begin position="79"/>
        <end position="99"/>
    </location>
</feature>
<dbReference type="RefSeq" id="WP_183216052.1">
    <property type="nucleotide sequence ID" value="NZ_CAJFZW010000005.1"/>
</dbReference>
<keyword evidence="1" id="KW-0812">Transmembrane</keyword>
<proteinExistence type="predicted"/>
<sequence>MMYAVIGAVFMVTMALFALLKGGNTEKAGASAYLMAWFASLVVQQESPRADQAPQGVFFIDLILLAVFAVLALRSNRAWPVWAGAIQLLTVLCHLILLMNGRTPVSALFTIMNLNGYLMT</sequence>
<organism evidence="2 3">
    <name type="scientific">Brevundimonas aurantiaca</name>
    <dbReference type="NCBI Taxonomy" id="74316"/>
    <lineage>
        <taxon>Bacteria</taxon>
        <taxon>Pseudomonadati</taxon>
        <taxon>Pseudomonadota</taxon>
        <taxon>Alphaproteobacteria</taxon>
        <taxon>Caulobacterales</taxon>
        <taxon>Caulobacteraceae</taxon>
        <taxon>Brevundimonas</taxon>
    </lineage>
</organism>
<dbReference type="AlphaFoldDB" id="A0A7W9C6B1"/>
<feature type="transmembrane region" description="Helical" evidence="1">
    <location>
        <begin position="56"/>
        <end position="73"/>
    </location>
</feature>
<accession>A0A7W9C6B1</accession>
<name>A0A7W9C6B1_9CAUL</name>
<reference evidence="2 3" key="1">
    <citation type="submission" date="2020-08" db="EMBL/GenBank/DDBJ databases">
        <title>Genomic Encyclopedia of Type Strains, Phase IV (KMG-IV): sequencing the most valuable type-strain genomes for metagenomic binning, comparative biology and taxonomic classification.</title>
        <authorList>
            <person name="Goeker M."/>
        </authorList>
    </citation>
    <scope>NUCLEOTIDE SEQUENCE [LARGE SCALE GENOMIC DNA]</scope>
    <source>
        <strain evidence="2 3">DSM 4731</strain>
    </source>
</reference>
<gene>
    <name evidence="2" type="ORF">GGQ93_001494</name>
</gene>
<keyword evidence="1" id="KW-0472">Membrane</keyword>
<evidence type="ECO:0000313" key="3">
    <source>
        <dbReference type="Proteomes" id="UP000527324"/>
    </source>
</evidence>
<keyword evidence="3" id="KW-1185">Reference proteome</keyword>
<protein>
    <submittedName>
        <fullName evidence="2">Uncharacterized protein</fullName>
    </submittedName>
</protein>
<evidence type="ECO:0000256" key="1">
    <source>
        <dbReference type="SAM" id="Phobius"/>
    </source>
</evidence>
<dbReference type="EMBL" id="JACHOQ010000002">
    <property type="protein sequence ID" value="MBB5739792.1"/>
    <property type="molecule type" value="Genomic_DNA"/>
</dbReference>
<comment type="caution">
    <text evidence="2">The sequence shown here is derived from an EMBL/GenBank/DDBJ whole genome shotgun (WGS) entry which is preliminary data.</text>
</comment>
<keyword evidence="1" id="KW-1133">Transmembrane helix</keyword>
<evidence type="ECO:0000313" key="2">
    <source>
        <dbReference type="EMBL" id="MBB5739792.1"/>
    </source>
</evidence>
<dbReference type="Proteomes" id="UP000527324">
    <property type="component" value="Unassembled WGS sequence"/>
</dbReference>